<dbReference type="EMBL" id="WHPN01000199">
    <property type="protein sequence ID" value="KAF4409581.1"/>
    <property type="molecule type" value="Genomic_DNA"/>
</dbReference>
<gene>
    <name evidence="1" type="ORF">GCU69_08170</name>
</gene>
<evidence type="ECO:0000313" key="2">
    <source>
        <dbReference type="Proteomes" id="UP000621266"/>
    </source>
</evidence>
<keyword evidence="2" id="KW-1185">Reference proteome</keyword>
<accession>A0ABQ7FP89</accession>
<name>A0ABQ7FP89_9ACTN</name>
<proteinExistence type="predicted"/>
<comment type="caution">
    <text evidence="1">The sequence shown here is derived from an EMBL/GenBank/DDBJ whole genome shotgun (WGS) entry which is preliminary data.</text>
</comment>
<sequence length="135" mass="14756">MTYRIRLALLRTLDRVIAQLVPATGRRRAVPGRARVLTATGLRLVVRATDPPRRAVDSRPPVADRRGVRGALPVLDGTGPLVRPYLVAHEREERRQERRDALALALYGADPGPWAVSGHTIGTRAMSRGALEVTA</sequence>
<dbReference type="Proteomes" id="UP000621266">
    <property type="component" value="Unassembled WGS sequence"/>
</dbReference>
<organism evidence="1 2">
    <name type="scientific">Streptomyces lycii</name>
    <dbReference type="NCBI Taxonomy" id="2654337"/>
    <lineage>
        <taxon>Bacteria</taxon>
        <taxon>Bacillati</taxon>
        <taxon>Actinomycetota</taxon>
        <taxon>Actinomycetes</taxon>
        <taxon>Kitasatosporales</taxon>
        <taxon>Streptomycetaceae</taxon>
        <taxon>Streptomyces</taxon>
    </lineage>
</organism>
<reference evidence="1 2" key="1">
    <citation type="submission" date="2019-10" db="EMBL/GenBank/DDBJ databases">
        <title>Streptomyces tenebrisbrunneis sp.nov., an endogenous actinomycete isolated from of Lycium ruthenicum.</title>
        <authorList>
            <person name="Ma L."/>
        </authorList>
    </citation>
    <scope>NUCLEOTIDE SEQUENCE [LARGE SCALE GENOMIC DNA]</scope>
    <source>
        <strain evidence="1 2">TRM 66187</strain>
    </source>
</reference>
<evidence type="ECO:0000313" key="1">
    <source>
        <dbReference type="EMBL" id="KAF4409581.1"/>
    </source>
</evidence>
<protein>
    <submittedName>
        <fullName evidence="1">Uncharacterized protein</fullName>
    </submittedName>
</protein>
<dbReference type="RefSeq" id="WP_098752680.1">
    <property type="nucleotide sequence ID" value="NZ_WHPN01000199.1"/>
</dbReference>